<name>A0A343TJK7_9EURY</name>
<accession>A0A343TJK7</accession>
<sequence>MSKADTSDELVPVHVVAYEKNADLEIDNSGEDATVVNHDELVDKGQTYQEIRALARSAAEEYDLDIVEPGDPLWDDRFNDLESGDSWRLEEIRG</sequence>
<evidence type="ECO:0000313" key="1">
    <source>
        <dbReference type="EMBL" id="AUX09279.1"/>
    </source>
</evidence>
<keyword evidence="2" id="KW-1185">Reference proteome</keyword>
<evidence type="ECO:0000313" key="2">
    <source>
        <dbReference type="Proteomes" id="UP000263012"/>
    </source>
</evidence>
<dbReference type="EMBL" id="CP025066">
    <property type="protein sequence ID" value="AUX09279.1"/>
    <property type="molecule type" value="Genomic_DNA"/>
</dbReference>
<reference evidence="2" key="1">
    <citation type="submission" date="2017-11" db="EMBL/GenBank/DDBJ databases">
        <title>Phenotypic and genomic properties of facultatively anaerobic sulfur-reducing natronoarchaea from hypersaline soda lakes.</title>
        <authorList>
            <person name="Sorokin D.Y."/>
            <person name="Kublanov I.V."/>
            <person name="Roman P."/>
            <person name="Sinninghe Damste J.S."/>
            <person name="Golyshin P.N."/>
            <person name="Rojo D."/>
            <person name="Ciordia S."/>
            <person name="Mena M.D.C."/>
            <person name="Ferrer M."/>
            <person name="Messina E."/>
            <person name="Smedile F."/>
            <person name="La Spada G."/>
            <person name="La Cono V."/>
            <person name="Yakimov M.M."/>
        </authorList>
    </citation>
    <scope>NUCLEOTIDE SEQUENCE [LARGE SCALE GENOMIC DNA]</scope>
    <source>
        <strain evidence="2">AArc-Sl</strain>
    </source>
</reference>
<dbReference type="AlphaFoldDB" id="A0A343TJK7"/>
<dbReference type="KEGG" id="hdf:AArcSl_1650"/>
<protein>
    <submittedName>
        <fullName evidence="1">Uncharacterized protein</fullName>
    </submittedName>
</protein>
<organism evidence="1 2">
    <name type="scientific">Halalkaliarchaeum desulfuricum</name>
    <dbReference type="NCBI Taxonomy" id="2055893"/>
    <lineage>
        <taxon>Archaea</taxon>
        <taxon>Methanobacteriati</taxon>
        <taxon>Methanobacteriota</taxon>
        <taxon>Stenosarchaea group</taxon>
        <taxon>Halobacteria</taxon>
        <taxon>Halobacteriales</taxon>
        <taxon>Haloferacaceae</taxon>
        <taxon>Halalkaliarchaeum</taxon>
    </lineage>
</organism>
<dbReference type="OrthoDB" id="377056at2157"/>
<dbReference type="Proteomes" id="UP000263012">
    <property type="component" value="Chromosome"/>
</dbReference>
<proteinExistence type="predicted"/>
<gene>
    <name evidence="1" type="ORF">AArcSl_1650</name>
</gene>
<dbReference type="GeneID" id="37878004"/>
<dbReference type="RefSeq" id="WP_119817612.1">
    <property type="nucleotide sequence ID" value="NZ_CP025066.1"/>
</dbReference>